<dbReference type="RefSeq" id="WP_260573513.1">
    <property type="nucleotide sequence ID" value="NZ_CP104205.1"/>
</dbReference>
<proteinExistence type="predicted"/>
<dbReference type="Gene3D" id="3.30.70.2530">
    <property type="match status" value="1"/>
</dbReference>
<name>A0ABY5YAT2_9FLAO</name>
<accession>A0ABY5YAT2</accession>
<dbReference type="EMBL" id="CP104205">
    <property type="protein sequence ID" value="UWX55545.1"/>
    <property type="molecule type" value="Genomic_DNA"/>
</dbReference>
<organism evidence="1 2">
    <name type="scientific">Maribacter litopenaei</name>
    <dbReference type="NCBI Taxonomy" id="2976127"/>
    <lineage>
        <taxon>Bacteria</taxon>
        <taxon>Pseudomonadati</taxon>
        <taxon>Bacteroidota</taxon>
        <taxon>Flavobacteriia</taxon>
        <taxon>Flavobacteriales</taxon>
        <taxon>Flavobacteriaceae</taxon>
        <taxon>Maribacter</taxon>
    </lineage>
</organism>
<sequence length="78" mass="8951">MGGDYFGAKAATRNLHPITELSAENCTDQLGVPDSWYDRLPHFKMGFTPSSGEELQSEFFVPMDKARKRYWPLKRRGI</sequence>
<gene>
    <name evidence="1" type="ORF">NYZ99_03335</name>
</gene>
<evidence type="ECO:0000313" key="2">
    <source>
        <dbReference type="Proteomes" id="UP001059209"/>
    </source>
</evidence>
<evidence type="ECO:0000313" key="1">
    <source>
        <dbReference type="EMBL" id="UWX55545.1"/>
    </source>
</evidence>
<keyword evidence="2" id="KW-1185">Reference proteome</keyword>
<protein>
    <submittedName>
        <fullName evidence="1">Uncharacterized protein</fullName>
    </submittedName>
</protein>
<reference evidence="1" key="1">
    <citation type="submission" date="2022-09" db="EMBL/GenBank/DDBJ databases">
        <title>Maribacter litopenaei sp. nov., isolated from the intestinal tract of the Pacific White Shrimp, Litopenaeus vannamei.</title>
        <authorList>
            <person name="Kim S.Y."/>
            <person name="Hwang C.Y."/>
        </authorList>
    </citation>
    <scope>NUCLEOTIDE SEQUENCE</scope>
    <source>
        <strain evidence="1">HL-LV01</strain>
    </source>
</reference>
<dbReference type="Proteomes" id="UP001059209">
    <property type="component" value="Chromosome"/>
</dbReference>